<proteinExistence type="predicted"/>
<protein>
    <submittedName>
        <fullName evidence="2">Uncharacterized protein</fullName>
    </submittedName>
</protein>
<dbReference type="EMBL" id="VSSQ01099393">
    <property type="protein sequence ID" value="MPN41988.1"/>
    <property type="molecule type" value="Genomic_DNA"/>
</dbReference>
<dbReference type="AlphaFoldDB" id="A0A645HSG3"/>
<sequence length="72" mass="7797">MHDGEHQKFQNGETLAGEVGVAGGRSGFLHEPDGQRGRRFAVGHSFGLCGRNHFRGNRRQIAGHGVYLSGSH</sequence>
<feature type="region of interest" description="Disordered" evidence="1">
    <location>
        <begin position="1"/>
        <end position="36"/>
    </location>
</feature>
<evidence type="ECO:0000313" key="2">
    <source>
        <dbReference type="EMBL" id="MPN41988.1"/>
    </source>
</evidence>
<evidence type="ECO:0000256" key="1">
    <source>
        <dbReference type="SAM" id="MobiDB-lite"/>
    </source>
</evidence>
<name>A0A645HSG3_9ZZZZ</name>
<comment type="caution">
    <text evidence="2">The sequence shown here is derived from an EMBL/GenBank/DDBJ whole genome shotgun (WGS) entry which is preliminary data.</text>
</comment>
<accession>A0A645HSG3</accession>
<organism evidence="2">
    <name type="scientific">bioreactor metagenome</name>
    <dbReference type="NCBI Taxonomy" id="1076179"/>
    <lineage>
        <taxon>unclassified sequences</taxon>
        <taxon>metagenomes</taxon>
        <taxon>ecological metagenomes</taxon>
    </lineage>
</organism>
<reference evidence="2" key="1">
    <citation type="submission" date="2019-08" db="EMBL/GenBank/DDBJ databases">
        <authorList>
            <person name="Kucharzyk K."/>
            <person name="Murdoch R.W."/>
            <person name="Higgins S."/>
            <person name="Loffler F."/>
        </authorList>
    </citation>
    <scope>NUCLEOTIDE SEQUENCE</scope>
</reference>
<gene>
    <name evidence="2" type="ORF">SDC9_189543</name>
</gene>